<sequence>MTCHCPASVQEIMVYFEGSGNTKYCEFPQCYLDTGDRMSWDQEDGGGDDNDDELGEAKLILQREEPLECLTELSIQLDSVEFDEDEFLTIFKATPNIRKLEVPFILGQETSSGEETDATSLARKIVECCPHICELTQRDHEDSRSYGELLFRIMGELPPNQFEAVACSLLYIRLDITNKDLSLLTRHSLSLRSVHFWHCLFDCGDVTETFLKECPNLEVLTAHWNGASIEHVLKLEDAIKFPWVCTKIRQLELTIGLNDSVAWVPEKGSPVPYFDRPPPLTLTDNEKQT</sequence>
<evidence type="ECO:0000313" key="1">
    <source>
        <dbReference type="EMBL" id="KAG0272180.1"/>
    </source>
</evidence>
<proteinExistence type="predicted"/>
<dbReference type="EMBL" id="JAAAIL010000980">
    <property type="protein sequence ID" value="KAG0272180.1"/>
    <property type="molecule type" value="Genomic_DNA"/>
</dbReference>
<keyword evidence="2" id="KW-1185">Reference proteome</keyword>
<dbReference type="Proteomes" id="UP001194580">
    <property type="component" value="Unassembled WGS sequence"/>
</dbReference>
<protein>
    <submittedName>
        <fullName evidence="1">Uncharacterized protein</fullName>
    </submittedName>
</protein>
<gene>
    <name evidence="1" type="ORF">BGZ95_012090</name>
</gene>
<dbReference type="InterPro" id="IPR032675">
    <property type="entry name" value="LRR_dom_sf"/>
</dbReference>
<dbReference type="AlphaFoldDB" id="A0AAD4DAP3"/>
<reference evidence="1" key="1">
    <citation type="journal article" date="2020" name="Fungal Divers.">
        <title>Resolving the Mortierellaceae phylogeny through synthesis of multi-gene phylogenetics and phylogenomics.</title>
        <authorList>
            <person name="Vandepol N."/>
            <person name="Liber J."/>
            <person name="Desiro A."/>
            <person name="Na H."/>
            <person name="Kennedy M."/>
            <person name="Barry K."/>
            <person name="Grigoriev I.V."/>
            <person name="Miller A.N."/>
            <person name="O'Donnell K."/>
            <person name="Stajich J.E."/>
            <person name="Bonito G."/>
        </authorList>
    </citation>
    <scope>NUCLEOTIDE SEQUENCE</scope>
    <source>
        <strain evidence="1">NRRL 28262</strain>
    </source>
</reference>
<accession>A0AAD4DAP3</accession>
<feature type="non-terminal residue" evidence="1">
    <location>
        <position position="289"/>
    </location>
</feature>
<name>A0AAD4DAP3_9FUNG</name>
<comment type="caution">
    <text evidence="1">The sequence shown here is derived from an EMBL/GenBank/DDBJ whole genome shotgun (WGS) entry which is preliminary data.</text>
</comment>
<dbReference type="Gene3D" id="3.80.10.10">
    <property type="entry name" value="Ribonuclease Inhibitor"/>
    <property type="match status" value="1"/>
</dbReference>
<evidence type="ECO:0000313" key="2">
    <source>
        <dbReference type="Proteomes" id="UP001194580"/>
    </source>
</evidence>
<organism evidence="1 2">
    <name type="scientific">Linnemannia exigua</name>
    <dbReference type="NCBI Taxonomy" id="604196"/>
    <lineage>
        <taxon>Eukaryota</taxon>
        <taxon>Fungi</taxon>
        <taxon>Fungi incertae sedis</taxon>
        <taxon>Mucoromycota</taxon>
        <taxon>Mortierellomycotina</taxon>
        <taxon>Mortierellomycetes</taxon>
        <taxon>Mortierellales</taxon>
        <taxon>Mortierellaceae</taxon>
        <taxon>Linnemannia</taxon>
    </lineage>
</organism>
<dbReference type="SUPFAM" id="SSF52047">
    <property type="entry name" value="RNI-like"/>
    <property type="match status" value="1"/>
</dbReference>